<organism evidence="1 2">
    <name type="scientific">Nocardia testacea</name>
    <dbReference type="NCBI Taxonomy" id="248551"/>
    <lineage>
        <taxon>Bacteria</taxon>
        <taxon>Bacillati</taxon>
        <taxon>Actinomycetota</taxon>
        <taxon>Actinomycetes</taxon>
        <taxon>Mycobacteriales</taxon>
        <taxon>Nocardiaceae</taxon>
        <taxon>Nocardia</taxon>
    </lineage>
</organism>
<comment type="caution">
    <text evidence="1">The sequence shown here is derived from an EMBL/GenBank/DDBJ whole genome shotgun (WGS) entry which is preliminary data.</text>
</comment>
<proteinExistence type="predicted"/>
<evidence type="ECO:0008006" key="3">
    <source>
        <dbReference type="Google" id="ProtNLM"/>
    </source>
</evidence>
<keyword evidence="2" id="KW-1185">Reference proteome</keyword>
<gene>
    <name evidence="1" type="ORF">ACH49Z_21760</name>
</gene>
<dbReference type="EMBL" id="JBIRYL010000007">
    <property type="protein sequence ID" value="MFI2232480.1"/>
    <property type="molecule type" value="Genomic_DNA"/>
</dbReference>
<protein>
    <recommendedName>
        <fullName evidence="3">YbaB/EbfC DNA-binding family protein</fullName>
    </recommendedName>
</protein>
<evidence type="ECO:0000313" key="1">
    <source>
        <dbReference type="EMBL" id="MFI2232480.1"/>
    </source>
</evidence>
<dbReference type="RefSeq" id="WP_397064172.1">
    <property type="nucleotide sequence ID" value="NZ_JBIRYL010000007.1"/>
</dbReference>
<evidence type="ECO:0000313" key="2">
    <source>
        <dbReference type="Proteomes" id="UP001611494"/>
    </source>
</evidence>
<accession>A0ABW7W3I4</accession>
<dbReference type="Proteomes" id="UP001611494">
    <property type="component" value="Unassembled WGS sequence"/>
</dbReference>
<sequence>MTSDSDRVKSEFPTEFGAHSLTGTIRVRTTEMGLPVAISVAPDQLRRDPDALAGEILRLCKQSAARAGLERRKQLQESGFTTDMLRSTGLPTEAEVARQEILDEQDYDTEPESWLRSV</sequence>
<name>A0ABW7W3I4_9NOCA</name>
<reference evidence="1 2" key="1">
    <citation type="submission" date="2024-10" db="EMBL/GenBank/DDBJ databases">
        <title>The Natural Products Discovery Center: Release of the First 8490 Sequenced Strains for Exploring Actinobacteria Biosynthetic Diversity.</title>
        <authorList>
            <person name="Kalkreuter E."/>
            <person name="Kautsar S.A."/>
            <person name="Yang D."/>
            <person name="Bader C.D."/>
            <person name="Teijaro C.N."/>
            <person name="Fluegel L."/>
            <person name="Davis C.M."/>
            <person name="Simpson J.R."/>
            <person name="Lauterbach L."/>
            <person name="Steele A.D."/>
            <person name="Gui C."/>
            <person name="Meng S."/>
            <person name="Li G."/>
            <person name="Viehrig K."/>
            <person name="Ye F."/>
            <person name="Su P."/>
            <person name="Kiefer A.F."/>
            <person name="Nichols A."/>
            <person name="Cepeda A.J."/>
            <person name="Yan W."/>
            <person name="Fan B."/>
            <person name="Jiang Y."/>
            <person name="Adhikari A."/>
            <person name="Zheng C.-J."/>
            <person name="Schuster L."/>
            <person name="Cowan T.M."/>
            <person name="Smanski M.J."/>
            <person name="Chevrette M.G."/>
            <person name="De Carvalho L.P.S."/>
            <person name="Shen B."/>
        </authorList>
    </citation>
    <scope>NUCLEOTIDE SEQUENCE [LARGE SCALE GENOMIC DNA]</scope>
    <source>
        <strain evidence="1 2">NPDC019377</strain>
    </source>
</reference>